<accession>A0ABN7ZBZ0</accession>
<name>A0ABN7ZBZ0_9BURK</name>
<organism evidence="2 3">
    <name type="scientific">Cupriavidus pampae</name>
    <dbReference type="NCBI Taxonomy" id="659251"/>
    <lineage>
        <taxon>Bacteria</taxon>
        <taxon>Pseudomonadati</taxon>
        <taxon>Pseudomonadota</taxon>
        <taxon>Betaproteobacteria</taxon>
        <taxon>Burkholderiales</taxon>
        <taxon>Burkholderiaceae</taxon>
        <taxon>Cupriavidus</taxon>
    </lineage>
</organism>
<dbReference type="Proteomes" id="UP000706525">
    <property type="component" value="Unassembled WGS sequence"/>
</dbReference>
<keyword evidence="3" id="KW-1185">Reference proteome</keyword>
<evidence type="ECO:0008006" key="4">
    <source>
        <dbReference type="Google" id="ProtNLM"/>
    </source>
</evidence>
<protein>
    <recommendedName>
        <fullName evidence="4">Cobalt-zinc-cadmium resistance protein</fullName>
    </recommendedName>
</protein>
<dbReference type="InterPro" id="IPR055013">
    <property type="entry name" value="CzcI"/>
</dbReference>
<evidence type="ECO:0000313" key="3">
    <source>
        <dbReference type="Proteomes" id="UP000706525"/>
    </source>
</evidence>
<evidence type="ECO:0000313" key="2">
    <source>
        <dbReference type="EMBL" id="CAG9182823.1"/>
    </source>
</evidence>
<comment type="caution">
    <text evidence="2">The sequence shown here is derived from an EMBL/GenBank/DDBJ whole genome shotgun (WGS) entry which is preliminary data.</text>
</comment>
<reference evidence="2 3" key="1">
    <citation type="submission" date="2021-08" db="EMBL/GenBank/DDBJ databases">
        <authorList>
            <person name="Peeters C."/>
        </authorList>
    </citation>
    <scope>NUCLEOTIDE SEQUENCE [LARGE SCALE GENOMIC DNA]</scope>
    <source>
        <strain evidence="2 3">LMG 32289</strain>
    </source>
</reference>
<sequence>MVGTAMANAANRGSKRFSIKLSPFRFADSRITYFSDVRRFLLIFLLLVLPCQFAWSAAVPYCQHEAQPAKSWHLGHHEHRHEAKKQHETKMAVDADCDVCHLASAPLASVARTFVSIHQQVPADVQSVERKLHSHVPEAPDRPNWSRLA</sequence>
<evidence type="ECO:0000256" key="1">
    <source>
        <dbReference type="SAM" id="MobiDB-lite"/>
    </source>
</evidence>
<gene>
    <name evidence="2" type="ORF">LMG32289_05203</name>
</gene>
<dbReference type="EMBL" id="CAJZAG010000011">
    <property type="protein sequence ID" value="CAG9182823.1"/>
    <property type="molecule type" value="Genomic_DNA"/>
</dbReference>
<dbReference type="NCBIfam" id="NF045614">
    <property type="entry name" value="efflu_CzcI_Cupr"/>
    <property type="match status" value="1"/>
</dbReference>
<feature type="region of interest" description="Disordered" evidence="1">
    <location>
        <begin position="129"/>
        <end position="149"/>
    </location>
</feature>
<feature type="compositionally biased region" description="Basic and acidic residues" evidence="1">
    <location>
        <begin position="129"/>
        <end position="141"/>
    </location>
</feature>
<proteinExistence type="predicted"/>